<evidence type="ECO:0000256" key="3">
    <source>
        <dbReference type="SAM" id="Coils"/>
    </source>
</evidence>
<protein>
    <submittedName>
        <fullName evidence="6">Soluble lytic murein transglycosylase-like protein</fullName>
    </submittedName>
</protein>
<dbReference type="SUPFAM" id="SSF53955">
    <property type="entry name" value="Lysozyme-like"/>
    <property type="match status" value="1"/>
</dbReference>
<evidence type="ECO:0000256" key="2">
    <source>
        <dbReference type="ARBA" id="ARBA00009387"/>
    </source>
</evidence>
<dbReference type="AlphaFoldDB" id="A0A840ZQ79"/>
<dbReference type="Pfam" id="PF06791">
    <property type="entry name" value="TMP_2"/>
    <property type="match status" value="1"/>
</dbReference>
<gene>
    <name evidence="6" type="ORF">HNR00_003590</name>
</gene>
<evidence type="ECO:0000313" key="7">
    <source>
        <dbReference type="Proteomes" id="UP000583454"/>
    </source>
</evidence>
<dbReference type="Gene3D" id="1.10.530.10">
    <property type="match status" value="1"/>
</dbReference>
<dbReference type="Proteomes" id="UP000583454">
    <property type="component" value="Unassembled WGS sequence"/>
</dbReference>
<proteinExistence type="inferred from homology"/>
<feature type="coiled-coil region" evidence="3">
    <location>
        <begin position="725"/>
        <end position="752"/>
    </location>
</feature>
<evidence type="ECO:0000313" key="6">
    <source>
        <dbReference type="EMBL" id="MBB5758863.1"/>
    </source>
</evidence>
<comment type="caution">
    <text evidence="6">The sequence shown here is derived from an EMBL/GenBank/DDBJ whole genome shotgun (WGS) entry which is preliminary data.</text>
</comment>
<dbReference type="InterPro" id="IPR008258">
    <property type="entry name" value="Transglycosylase_SLT_dom_1"/>
</dbReference>
<accession>A0A840ZQ79</accession>
<comment type="similarity">
    <text evidence="1">Belongs to the transglycosylase Slt family.</text>
</comment>
<evidence type="ECO:0000256" key="1">
    <source>
        <dbReference type="ARBA" id="ARBA00007734"/>
    </source>
</evidence>
<organism evidence="6 7">
    <name type="scientific">Methylorubrum rhodinum</name>
    <dbReference type="NCBI Taxonomy" id="29428"/>
    <lineage>
        <taxon>Bacteria</taxon>
        <taxon>Pseudomonadati</taxon>
        <taxon>Pseudomonadota</taxon>
        <taxon>Alphaproteobacteria</taxon>
        <taxon>Hyphomicrobiales</taxon>
        <taxon>Methylobacteriaceae</taxon>
        <taxon>Methylorubrum</taxon>
    </lineage>
</organism>
<keyword evidence="7" id="KW-1185">Reference proteome</keyword>
<evidence type="ECO:0000259" key="5">
    <source>
        <dbReference type="Pfam" id="PF06791"/>
    </source>
</evidence>
<sequence length="1061" mass="111207">MPTLNAIRTATIRYVSEGAEKARSDADAVAASQDRLGQATEQTAQQTEQAARRQLSAGAALEKLRREVDETYRTQQRLERGTATLNRAYQQGIIDAATYERTMGQLTNRYSSMAAAAANSTTAVRSATAAWRELGTQGAATLGGLETARARAEANAAASRRLGGLGGAAANENAAGRRLRSDEVTNLVYQGSDIASQLGSGSPLGMIALQQGPQIAQVFAGPGGASIKGALSQAGDAVGGFASRIGLLGGAIGGAATATIAAVVAQQSYASTQLALARSTAGIGRASGMTVGGINALALSSADGAGLSVRSARELLGQYAGTGGIRSALAGSLLGTARDYAATTGQDLTEANKALAAAFADPTRGAKTLNDQLGFLNATTLETIKRLDAQGDRLGAQRALFDAYKTSLTSATELTSGWGHALESTGNRLSNFWDKVGRAVDRATTGGDLETRLATARRALAEAERDNAGSTSYVQQLITGPRIATFRGDVERLEAEQRRIADDAAKRQAAQDSLRTAEQLKTLNEGLKSAQLGLQTSGYSQIAASVARINSDFDKRLETTPSDGRAILEQTRQVELDRLRQETYRSEGRYSRSIGQVPSAYRDFYYDAATRYGLDPNLLAAQGYQESRFNPNAVSPAGAQGIAQFMPGTARQYGLTNPLDPASAIDAQARLMRDLLAQFGGNETLALIGYNAGPRRAQRFQESGGDLSTLPAETRGYLRDILTPRANTQQTLQEEGERTRQLQQQRDELRLTTEAGGRDTEGLRARTDALRSITEAQGRGITVSQALASQYAQEATERQRIISAGRFLAFSDNDNFARAQLGRDRLDQQAYAAARPFAGTRYEQAVLDQTRETLRLTEAKDMASGALTDFATQLSHGGDALQAFSNIALRIGDRLISSGIDSLVSAGFSAGGGGGIGGFFSSLFGGGGGASDGLTLALGGADDVFGGFARGGYTGHGGRFQPAGIVHRGEVVWSQDDVARVGGVAVAEAMRRGLPGYASGGPVGWAKPSAGMGGGIGTIDARTTINAPGADAQAVADLKAYVDARDRALPQRIRELQKRAG</sequence>
<name>A0A840ZQ79_9HYPH</name>
<dbReference type="InterPro" id="IPR023346">
    <property type="entry name" value="Lysozyme-like_dom_sf"/>
</dbReference>
<keyword evidence="3" id="KW-0175">Coiled coil</keyword>
<reference evidence="6 7" key="1">
    <citation type="submission" date="2020-08" db="EMBL/GenBank/DDBJ databases">
        <title>Genomic Encyclopedia of Type Strains, Phase IV (KMG-IV): sequencing the most valuable type-strain genomes for metagenomic binning, comparative biology and taxonomic classification.</title>
        <authorList>
            <person name="Goeker M."/>
        </authorList>
    </citation>
    <scope>NUCLEOTIDE SEQUENCE [LARGE SCALE GENOMIC DNA]</scope>
    <source>
        <strain evidence="6 7">DSM 2163</strain>
    </source>
</reference>
<dbReference type="InterPro" id="IPR009628">
    <property type="entry name" value="Phage_tape_measure_N"/>
</dbReference>
<feature type="domain" description="Transglycosylase SLT" evidence="4">
    <location>
        <begin position="608"/>
        <end position="703"/>
    </location>
</feature>
<feature type="domain" description="Bacteriophage tail tape measure N-terminal" evidence="5">
    <location>
        <begin position="174"/>
        <end position="385"/>
    </location>
</feature>
<comment type="similarity">
    <text evidence="2">Belongs to the virb1 family.</text>
</comment>
<dbReference type="PANTHER" id="PTHR37423">
    <property type="entry name" value="SOLUBLE LYTIC MUREIN TRANSGLYCOSYLASE-RELATED"/>
    <property type="match status" value="1"/>
</dbReference>
<dbReference type="Pfam" id="PF01464">
    <property type="entry name" value="SLT"/>
    <property type="match status" value="1"/>
</dbReference>
<dbReference type="RefSeq" id="WP_183571670.1">
    <property type="nucleotide sequence ID" value="NZ_JACHOP010000017.1"/>
</dbReference>
<dbReference type="PANTHER" id="PTHR37423:SF2">
    <property type="entry name" value="MEMBRANE-BOUND LYTIC MUREIN TRANSGLYCOSYLASE C"/>
    <property type="match status" value="1"/>
</dbReference>
<evidence type="ECO:0000259" key="4">
    <source>
        <dbReference type="Pfam" id="PF01464"/>
    </source>
</evidence>
<dbReference type="EMBL" id="JACHOP010000017">
    <property type="protein sequence ID" value="MBB5758863.1"/>
    <property type="molecule type" value="Genomic_DNA"/>
</dbReference>